<gene>
    <name evidence="1" type="ORF">GCM10010470_05750</name>
</gene>
<reference evidence="1 2" key="1">
    <citation type="journal article" date="2019" name="Int. J. Syst. Evol. Microbiol.">
        <title>The Global Catalogue of Microorganisms (GCM) 10K type strain sequencing project: providing services to taxonomists for standard genome sequencing and annotation.</title>
        <authorList>
            <consortium name="The Broad Institute Genomics Platform"/>
            <consortium name="The Broad Institute Genome Sequencing Center for Infectious Disease"/>
            <person name="Wu L."/>
            <person name="Ma J."/>
        </authorList>
    </citation>
    <scope>NUCLEOTIDE SEQUENCE [LARGE SCALE GENOMIC DNA]</scope>
    <source>
        <strain evidence="1 2">JCM 9383</strain>
    </source>
</reference>
<dbReference type="Gene3D" id="1.10.357.10">
    <property type="entry name" value="Tetracycline Repressor, domain 2"/>
    <property type="match status" value="1"/>
</dbReference>
<dbReference type="EMBL" id="BAAAUX010000003">
    <property type="protein sequence ID" value="GAA2776202.1"/>
    <property type="molecule type" value="Genomic_DNA"/>
</dbReference>
<keyword evidence="2" id="KW-1185">Reference proteome</keyword>
<name>A0ABN3V2Q7_9PSEU</name>
<dbReference type="SUPFAM" id="SSF48498">
    <property type="entry name" value="Tetracyclin repressor-like, C-terminal domain"/>
    <property type="match status" value="1"/>
</dbReference>
<organism evidence="1 2">
    <name type="scientific">Saccharopolyspora taberi</name>
    <dbReference type="NCBI Taxonomy" id="60895"/>
    <lineage>
        <taxon>Bacteria</taxon>
        <taxon>Bacillati</taxon>
        <taxon>Actinomycetota</taxon>
        <taxon>Actinomycetes</taxon>
        <taxon>Pseudonocardiales</taxon>
        <taxon>Pseudonocardiaceae</taxon>
        <taxon>Saccharopolyspora</taxon>
    </lineage>
</organism>
<dbReference type="Proteomes" id="UP001500979">
    <property type="component" value="Unassembled WGS sequence"/>
</dbReference>
<sequence length="56" mass="6123">MVTDAFERAQAAGVLRPMPADVVRDLVFGPPVHHWLLTGEVGAESAVEWAIRSLRP</sequence>
<dbReference type="InterPro" id="IPR036271">
    <property type="entry name" value="Tet_transcr_reg_TetR-rel_C_sf"/>
</dbReference>
<protein>
    <submittedName>
        <fullName evidence="1">Uncharacterized protein</fullName>
    </submittedName>
</protein>
<proteinExistence type="predicted"/>
<evidence type="ECO:0000313" key="2">
    <source>
        <dbReference type="Proteomes" id="UP001500979"/>
    </source>
</evidence>
<accession>A0ABN3V2Q7</accession>
<evidence type="ECO:0000313" key="1">
    <source>
        <dbReference type="EMBL" id="GAA2776202.1"/>
    </source>
</evidence>
<comment type="caution">
    <text evidence="1">The sequence shown here is derived from an EMBL/GenBank/DDBJ whole genome shotgun (WGS) entry which is preliminary data.</text>
</comment>